<evidence type="ECO:0000313" key="3">
    <source>
        <dbReference type="Proteomes" id="UP000001055"/>
    </source>
</evidence>
<dbReference type="GeneID" id="5974451"/>
<accession>Q0UM02</accession>
<evidence type="ECO:0000256" key="1">
    <source>
        <dbReference type="SAM" id="MobiDB-lite"/>
    </source>
</evidence>
<sequence>MRHCINGLRHRSWEQTSIDVRPSSTVRVNQDAHQGWSERRIIPDDDATAREATGIQVNESRLLGGGCWSERVSSTSVVHATAWQCSRLFGDGEASVIKNSNAQSDEHKAQRQARDAPGQLNLEWCSCRPIGPGAERSLHQLGNVAQGSAGWRDIQGAENQTPRASRPFTANDPKGASEQAAPPCVTSRRHSRTTCGAREGNDVRASRDSRPPAHPPAGAQPCCWPATAPSSPSTSGQLRGVERRGVEQESRRDSTLDSASCRVSFRRLVTSAVRGLVEHAFPWLREKAAVRARGLGHAG</sequence>
<feature type="compositionally biased region" description="Low complexity" evidence="1">
    <location>
        <begin position="225"/>
        <end position="235"/>
    </location>
</feature>
<dbReference type="KEGG" id="pno:SNOG_07212"/>
<dbReference type="RefSeq" id="XP_001797561.1">
    <property type="nucleotide sequence ID" value="XM_001797509.1"/>
</dbReference>
<proteinExistence type="predicted"/>
<organism evidence="2 3">
    <name type="scientific">Phaeosphaeria nodorum (strain SN15 / ATCC MYA-4574 / FGSC 10173)</name>
    <name type="common">Glume blotch fungus</name>
    <name type="synonym">Parastagonospora nodorum</name>
    <dbReference type="NCBI Taxonomy" id="321614"/>
    <lineage>
        <taxon>Eukaryota</taxon>
        <taxon>Fungi</taxon>
        <taxon>Dikarya</taxon>
        <taxon>Ascomycota</taxon>
        <taxon>Pezizomycotina</taxon>
        <taxon>Dothideomycetes</taxon>
        <taxon>Pleosporomycetidae</taxon>
        <taxon>Pleosporales</taxon>
        <taxon>Pleosporineae</taxon>
        <taxon>Phaeosphaeriaceae</taxon>
        <taxon>Parastagonospora</taxon>
    </lineage>
</organism>
<feature type="compositionally biased region" description="Basic and acidic residues" evidence="1">
    <location>
        <begin position="240"/>
        <end position="255"/>
    </location>
</feature>
<feature type="compositionally biased region" description="Basic and acidic residues" evidence="1">
    <location>
        <begin position="199"/>
        <end position="211"/>
    </location>
</feature>
<dbReference type="Proteomes" id="UP000001055">
    <property type="component" value="Unassembled WGS sequence"/>
</dbReference>
<feature type="region of interest" description="Disordered" evidence="1">
    <location>
        <begin position="157"/>
        <end position="257"/>
    </location>
</feature>
<dbReference type="AlphaFoldDB" id="Q0UM02"/>
<dbReference type="InParanoid" id="Q0UM02"/>
<protein>
    <submittedName>
        <fullName evidence="2">Uncharacterized protein</fullName>
    </submittedName>
</protein>
<name>Q0UM02_PHANO</name>
<gene>
    <name evidence="2" type="ORF">SNOG_07212</name>
</gene>
<reference evidence="3" key="1">
    <citation type="journal article" date="2007" name="Plant Cell">
        <title>Dothideomycete-plant interactions illuminated by genome sequencing and EST analysis of the wheat pathogen Stagonospora nodorum.</title>
        <authorList>
            <person name="Hane J.K."/>
            <person name="Lowe R.G."/>
            <person name="Solomon P.S."/>
            <person name="Tan K.C."/>
            <person name="Schoch C.L."/>
            <person name="Spatafora J.W."/>
            <person name="Crous P.W."/>
            <person name="Kodira C."/>
            <person name="Birren B.W."/>
            <person name="Galagan J.E."/>
            <person name="Torriani S.F."/>
            <person name="McDonald B.A."/>
            <person name="Oliver R.P."/>
        </authorList>
    </citation>
    <scope>NUCLEOTIDE SEQUENCE [LARGE SCALE GENOMIC DNA]</scope>
    <source>
        <strain evidence="3">SN15 / ATCC MYA-4574 / FGSC 10173</strain>
    </source>
</reference>
<dbReference type="EMBL" id="CH445334">
    <property type="protein sequence ID" value="EAT85863.1"/>
    <property type="molecule type" value="Genomic_DNA"/>
</dbReference>
<evidence type="ECO:0000313" key="2">
    <source>
        <dbReference type="EMBL" id="EAT85863.1"/>
    </source>
</evidence>
<dbReference type="HOGENOM" id="CLU_930995_0_0_1"/>